<keyword evidence="5" id="KW-0479">Metal-binding</keyword>
<dbReference type="STRING" id="29172.A0A0D8Y6Q5"/>
<dbReference type="PROSITE" id="PS50802">
    <property type="entry name" value="OTU"/>
    <property type="match status" value="1"/>
</dbReference>
<dbReference type="GO" id="GO:0035871">
    <property type="term" value="P:protein K11-linked deubiquitination"/>
    <property type="evidence" value="ECO:0007669"/>
    <property type="project" value="TreeGrafter"/>
</dbReference>
<dbReference type="OrthoDB" id="10064699at2759"/>
<evidence type="ECO:0000256" key="9">
    <source>
        <dbReference type="ARBA" id="ARBA00022807"/>
    </source>
</evidence>
<dbReference type="GO" id="GO:0071108">
    <property type="term" value="P:protein K48-linked deubiquitination"/>
    <property type="evidence" value="ECO:0007669"/>
    <property type="project" value="TreeGrafter"/>
</dbReference>
<dbReference type="Pfam" id="PF02338">
    <property type="entry name" value="OTU"/>
    <property type="match status" value="1"/>
</dbReference>
<evidence type="ECO:0000256" key="2">
    <source>
        <dbReference type="ARBA" id="ARBA00005865"/>
    </source>
</evidence>
<dbReference type="GO" id="GO:0070530">
    <property type="term" value="F:K63-linked polyubiquitin modification-dependent protein binding"/>
    <property type="evidence" value="ECO:0007669"/>
    <property type="project" value="TreeGrafter"/>
</dbReference>
<keyword evidence="10" id="KW-0862">Zinc</keyword>
<dbReference type="GO" id="GO:0005634">
    <property type="term" value="C:nucleus"/>
    <property type="evidence" value="ECO:0007669"/>
    <property type="project" value="TreeGrafter"/>
</dbReference>
<evidence type="ECO:0000256" key="3">
    <source>
        <dbReference type="ARBA" id="ARBA00012759"/>
    </source>
</evidence>
<dbReference type="PANTHER" id="PTHR13367:SF27">
    <property type="entry name" value="OTU DOMAIN-CONTAINING PROTEIN"/>
    <property type="match status" value="1"/>
</dbReference>
<reference evidence="13" key="2">
    <citation type="journal article" date="2016" name="Sci. Rep.">
        <title>Dictyocaulus viviparus genome, variome and transcriptome elucidate lungworm biology and support future intervention.</title>
        <authorList>
            <person name="McNulty S.N."/>
            <person name="Strube C."/>
            <person name="Rosa B.A."/>
            <person name="Martin J.C."/>
            <person name="Tyagi R."/>
            <person name="Choi Y.J."/>
            <person name="Wang Q."/>
            <person name="Hallsworth Pepin K."/>
            <person name="Zhang X."/>
            <person name="Ozersky P."/>
            <person name="Wilson R.K."/>
            <person name="Sternberg P.W."/>
            <person name="Gasser R.B."/>
            <person name="Mitreva M."/>
        </authorList>
    </citation>
    <scope>NUCLEOTIDE SEQUENCE [LARGE SCALE GENOMIC DNA]</scope>
    <source>
        <strain evidence="13">HannoverDv2000</strain>
    </source>
</reference>
<protein>
    <recommendedName>
        <fullName evidence="3">ubiquitinyl hydrolase 1</fullName>
        <ecNumber evidence="3">3.4.19.12</ecNumber>
    </recommendedName>
</protein>
<evidence type="ECO:0000256" key="8">
    <source>
        <dbReference type="ARBA" id="ARBA00022801"/>
    </source>
</evidence>
<dbReference type="Proteomes" id="UP000053766">
    <property type="component" value="Unassembled WGS sequence"/>
</dbReference>
<evidence type="ECO:0000256" key="7">
    <source>
        <dbReference type="ARBA" id="ARBA00022786"/>
    </source>
</evidence>
<keyword evidence="9" id="KW-0788">Thiol protease</keyword>
<keyword evidence="8" id="KW-0378">Hydrolase</keyword>
<keyword evidence="13" id="KW-1185">Reference proteome</keyword>
<keyword evidence="7" id="KW-0833">Ubl conjugation pathway</keyword>
<keyword evidence="4 12" id="KW-0645">Protease</keyword>
<accession>A0A0D8Y6Q5</accession>
<dbReference type="EC" id="3.4.19.12" evidence="3"/>
<evidence type="ECO:0000256" key="1">
    <source>
        <dbReference type="ARBA" id="ARBA00000707"/>
    </source>
</evidence>
<dbReference type="GO" id="GO:0005737">
    <property type="term" value="C:cytoplasm"/>
    <property type="evidence" value="ECO:0007669"/>
    <property type="project" value="TreeGrafter"/>
</dbReference>
<evidence type="ECO:0000256" key="6">
    <source>
        <dbReference type="ARBA" id="ARBA00022771"/>
    </source>
</evidence>
<sequence>MNHVNSAERFSVDQIQLISVFQSRTSLGEVKAIDYLRECEWDLAVALKNFEVDGAREEMESMTPSTSREKVSKYGELGSKKLHTPGYAFCLPNLESLAPDFRNFLEKDLIETSTQKRLEASGHLNWWHQYGQKLYPLSTTGDGNCLLHAASLGMWGLHDRQLTLREALYEMLKRGSRRTALWRRWKWAEHHANQASGLSLTLSDEEWMQEWNSIVALASPIPRKTDDSSSDSTDQIYESLEAIHVFALSHVLKRPIIVVSDTVLRNAKGEELSPVSFGGIYLPLECPSKQCHRSPLVLCYDSAHFSPLVPMRHCSSQMQIIPITDFNRNLLPVQFVIDPGPDFSWWSDEEDASMAARLEMTDGDKMVLLSEYMDLVKMDVRRGSVKKTRPIKSVQTSLEKSMTLASSGVAGCSQEKKRIFNEITQQFLRTFRLTTVKNKESGIDARMCATDLSRASCVIASRLVPSSHEYMEEMVREYMRSARERFLSEKQPSNVRKRISRSFSASSLMINCINQYCGKPASQTNNFLCRECFEHQKEQMASFNCENPHLLKCIPTAAIPTTLKSTTMPIITNSKPRVSHQGLHGDEHTVIPRTAPILGVTKEGMCTTTSISAVEGDNGVTHYYVSEEDPLVHISSPSHSSCAASQTVSSIRIATMSQLAS</sequence>
<keyword evidence="6" id="KW-0863">Zinc-finger</keyword>
<dbReference type="PANTHER" id="PTHR13367">
    <property type="entry name" value="UBIQUITIN THIOESTERASE"/>
    <property type="match status" value="1"/>
</dbReference>
<dbReference type="GO" id="GO:0070536">
    <property type="term" value="P:protein K63-linked deubiquitination"/>
    <property type="evidence" value="ECO:0007669"/>
    <property type="project" value="TreeGrafter"/>
</dbReference>
<dbReference type="GO" id="GO:0004843">
    <property type="term" value="F:cysteine-type deubiquitinase activity"/>
    <property type="evidence" value="ECO:0007669"/>
    <property type="project" value="UniProtKB-EC"/>
</dbReference>
<evidence type="ECO:0000313" key="13">
    <source>
        <dbReference type="Proteomes" id="UP000053766"/>
    </source>
</evidence>
<gene>
    <name evidence="12" type="ORF">DICVIV_01382</name>
</gene>
<reference evidence="12 13" key="1">
    <citation type="submission" date="2013-11" db="EMBL/GenBank/DDBJ databases">
        <title>Draft genome of the bovine lungworm Dictyocaulus viviparus.</title>
        <authorList>
            <person name="Mitreva M."/>
        </authorList>
    </citation>
    <scope>NUCLEOTIDE SEQUENCE [LARGE SCALE GENOMIC DNA]</scope>
    <source>
        <strain evidence="12 13">HannoverDv2000</strain>
    </source>
</reference>
<dbReference type="AlphaFoldDB" id="A0A0D8Y6Q5"/>
<proteinExistence type="inferred from homology"/>
<evidence type="ECO:0000313" key="12">
    <source>
        <dbReference type="EMBL" id="KJH52405.1"/>
    </source>
</evidence>
<evidence type="ECO:0000256" key="5">
    <source>
        <dbReference type="ARBA" id="ARBA00022723"/>
    </source>
</evidence>
<dbReference type="EMBL" id="KN716165">
    <property type="protein sequence ID" value="KJH52405.1"/>
    <property type="molecule type" value="Genomic_DNA"/>
</dbReference>
<dbReference type="InterPro" id="IPR003323">
    <property type="entry name" value="OTU_dom"/>
</dbReference>
<dbReference type="CDD" id="cd22768">
    <property type="entry name" value="OTU_OTUD7"/>
    <property type="match status" value="1"/>
</dbReference>
<dbReference type="CDD" id="cd14273">
    <property type="entry name" value="UBA_TAP-C_like"/>
    <property type="match status" value="1"/>
</dbReference>
<dbReference type="GO" id="GO:0071947">
    <property type="term" value="P:protein deubiquitination involved in ubiquitin-dependent protein catabolic process"/>
    <property type="evidence" value="ECO:0007669"/>
    <property type="project" value="TreeGrafter"/>
</dbReference>
<name>A0A0D8Y6Q5_DICVI</name>
<evidence type="ECO:0000256" key="4">
    <source>
        <dbReference type="ARBA" id="ARBA00022670"/>
    </source>
</evidence>
<evidence type="ECO:0000256" key="10">
    <source>
        <dbReference type="ARBA" id="ARBA00022833"/>
    </source>
</evidence>
<feature type="domain" description="OTU" evidence="11">
    <location>
        <begin position="134"/>
        <end position="311"/>
    </location>
</feature>
<dbReference type="InterPro" id="IPR051346">
    <property type="entry name" value="OTU_Deubiquitinase"/>
</dbReference>
<dbReference type="MEROPS" id="C64.A01"/>
<organism evidence="12 13">
    <name type="scientific">Dictyocaulus viviparus</name>
    <name type="common">Bovine lungworm</name>
    <dbReference type="NCBI Taxonomy" id="29172"/>
    <lineage>
        <taxon>Eukaryota</taxon>
        <taxon>Metazoa</taxon>
        <taxon>Ecdysozoa</taxon>
        <taxon>Nematoda</taxon>
        <taxon>Chromadorea</taxon>
        <taxon>Rhabditida</taxon>
        <taxon>Rhabditina</taxon>
        <taxon>Rhabditomorpha</taxon>
        <taxon>Strongyloidea</taxon>
        <taxon>Metastrongylidae</taxon>
        <taxon>Dictyocaulus</taxon>
    </lineage>
</organism>
<comment type="similarity">
    <text evidence="2">Belongs to the peptidase C64 family.</text>
</comment>
<comment type="catalytic activity">
    <reaction evidence="1">
        <text>Thiol-dependent hydrolysis of ester, thioester, amide, peptide and isopeptide bonds formed by the C-terminal Gly of ubiquitin (a 76-residue protein attached to proteins as an intracellular targeting signal).</text>
        <dbReference type="EC" id="3.4.19.12"/>
    </reaction>
</comment>
<evidence type="ECO:0000259" key="11">
    <source>
        <dbReference type="PROSITE" id="PS50802"/>
    </source>
</evidence>
<dbReference type="GO" id="GO:0008270">
    <property type="term" value="F:zinc ion binding"/>
    <property type="evidence" value="ECO:0007669"/>
    <property type="project" value="UniProtKB-KW"/>
</dbReference>